<feature type="region of interest" description="Disordered" evidence="7">
    <location>
        <begin position="285"/>
        <end position="312"/>
    </location>
</feature>
<evidence type="ECO:0000256" key="7">
    <source>
        <dbReference type="SAM" id="MobiDB-lite"/>
    </source>
</evidence>
<evidence type="ECO:0000256" key="5">
    <source>
        <dbReference type="ARBA" id="ARBA00023242"/>
    </source>
</evidence>
<evidence type="ECO:0000256" key="2">
    <source>
        <dbReference type="ARBA" id="ARBA00004584"/>
    </source>
</evidence>
<dbReference type="PANTHER" id="PTHR46790:SF1">
    <property type="entry name" value="CENTROMERE PROTEIN N"/>
    <property type="match status" value="1"/>
</dbReference>
<reference evidence="8" key="1">
    <citation type="submission" date="2021-01" db="EMBL/GenBank/DDBJ databases">
        <authorList>
            <person name="Corre E."/>
            <person name="Pelletier E."/>
            <person name="Niang G."/>
            <person name="Scheremetjew M."/>
            <person name="Finn R."/>
            <person name="Kale V."/>
            <person name="Holt S."/>
            <person name="Cochrane G."/>
            <person name="Meng A."/>
            <person name="Brown T."/>
            <person name="Cohen L."/>
        </authorList>
    </citation>
    <scope>NUCLEOTIDE SEQUENCE</scope>
    <source>
        <strain evidence="8">NY070348D</strain>
    </source>
</reference>
<protein>
    <submittedName>
        <fullName evidence="8">Uncharacterized protein</fullName>
    </submittedName>
</protein>
<dbReference type="EMBL" id="HBHK01006101">
    <property type="protein sequence ID" value="CAD9671685.1"/>
    <property type="molecule type" value="Transcribed_RNA"/>
</dbReference>
<proteinExistence type="inferred from homology"/>
<dbReference type="GO" id="GO:0034080">
    <property type="term" value="P:CENP-A containing chromatin assembly"/>
    <property type="evidence" value="ECO:0007669"/>
    <property type="project" value="InterPro"/>
</dbReference>
<keyword evidence="6" id="KW-0137">Centromere</keyword>
<dbReference type="GO" id="GO:0007059">
    <property type="term" value="P:chromosome segregation"/>
    <property type="evidence" value="ECO:0007669"/>
    <property type="project" value="InterPro"/>
</dbReference>
<accession>A0A7S2RHZ2</accession>
<name>A0A7S2RHZ2_9STRA</name>
<evidence type="ECO:0000256" key="6">
    <source>
        <dbReference type="ARBA" id="ARBA00023328"/>
    </source>
</evidence>
<comment type="similarity">
    <text evidence="3">Belongs to the CENP-N/CHL4 family.</text>
</comment>
<dbReference type="AlphaFoldDB" id="A0A7S2RHZ2"/>
<evidence type="ECO:0000256" key="1">
    <source>
        <dbReference type="ARBA" id="ARBA00004123"/>
    </source>
</evidence>
<comment type="subcellular location">
    <subcellularLocation>
        <location evidence="2">Chromosome</location>
        <location evidence="2">Centromere</location>
    </subcellularLocation>
    <subcellularLocation>
        <location evidence="1">Nucleus</location>
    </subcellularLocation>
</comment>
<dbReference type="InterPro" id="IPR052011">
    <property type="entry name" value="CENP-NAC/CAD_complex"/>
</dbReference>
<organism evidence="8">
    <name type="scientific">Mucochytrium quahogii</name>
    <dbReference type="NCBI Taxonomy" id="96639"/>
    <lineage>
        <taxon>Eukaryota</taxon>
        <taxon>Sar</taxon>
        <taxon>Stramenopiles</taxon>
        <taxon>Bigyra</taxon>
        <taxon>Labyrinthulomycetes</taxon>
        <taxon>Thraustochytrida</taxon>
        <taxon>Thraustochytriidae</taxon>
        <taxon>Mucochytrium</taxon>
    </lineage>
</organism>
<gene>
    <name evidence="8" type="ORF">QSP1433_LOCUS3655</name>
</gene>
<sequence length="312" mass="35185">MVDTNGKMFRDPKVLQDEITRAVGAYFKHQVRVVQQNESLWVEIEFDIGSGMNSRASKGLGERTERMYLVYPPHSSFLFATSFKASTSTRLIESFPILMQAFCVVFGCQEIEKVQLEGKDVTKLIGLALEKLSQGAFSLYRVCASMFDFNPLENPEHLRKKRREVINMMMCEQRKQERENLLEREEKNKVVAKSRIRKPKHKFASIGADDAAAKFNSLCFKSTNDFVVPGCSGDGVVSNFSCFIRFEGSNVLQGIEALYENDLVVQGREIPQALDPNEILAKHLGTEESEKEVSGDESPADTTNTVVWMKTG</sequence>
<dbReference type="InterPro" id="IPR007902">
    <property type="entry name" value="Chl4/mis15/CENP-N"/>
</dbReference>
<feature type="compositionally biased region" description="Basic and acidic residues" evidence="7">
    <location>
        <begin position="285"/>
        <end position="294"/>
    </location>
</feature>
<dbReference type="GO" id="GO:0000775">
    <property type="term" value="C:chromosome, centromeric region"/>
    <property type="evidence" value="ECO:0007669"/>
    <property type="project" value="UniProtKB-SubCell"/>
</dbReference>
<dbReference type="GO" id="GO:0005654">
    <property type="term" value="C:nucleoplasm"/>
    <property type="evidence" value="ECO:0007669"/>
    <property type="project" value="TreeGrafter"/>
</dbReference>
<dbReference type="PANTHER" id="PTHR46790">
    <property type="entry name" value="CENTROMERE PROTEIN N"/>
    <property type="match status" value="1"/>
</dbReference>
<evidence type="ECO:0000313" key="8">
    <source>
        <dbReference type="EMBL" id="CAD9671685.1"/>
    </source>
</evidence>
<keyword evidence="5" id="KW-0539">Nucleus</keyword>
<evidence type="ECO:0000256" key="4">
    <source>
        <dbReference type="ARBA" id="ARBA00022454"/>
    </source>
</evidence>
<evidence type="ECO:0000256" key="3">
    <source>
        <dbReference type="ARBA" id="ARBA00005566"/>
    </source>
</evidence>
<keyword evidence="4" id="KW-0158">Chromosome</keyword>
<dbReference type="Pfam" id="PF05238">
    <property type="entry name" value="CENP-N"/>
    <property type="match status" value="1"/>
</dbReference>